<dbReference type="InterPro" id="IPR008471">
    <property type="entry name" value="MnmC-like_methylTransf"/>
</dbReference>
<dbReference type="InterPro" id="IPR029063">
    <property type="entry name" value="SAM-dependent_MTases_sf"/>
</dbReference>
<sequence>MGNGNLGERLLQTTADGSHTLYLPAMDEHYHSINGAIGESEHIFVNAGLRSLTRREIRILEIGFGTGLNAFLTLREVMANLDWCVVYFAVELYPLPFELATRLNYAGLAWPEGESLFLDLHRAEWGKPTQITDRFVLHKIEGDANHVSLPDGIDLVYMDAFAPEKQPEMWNAALYRRLVDAMAPEATLVTYCAKGDVRRGLRDAGLSMERLPGPPGKRHILRGKKL</sequence>
<dbReference type="Gene3D" id="3.40.50.150">
    <property type="entry name" value="Vaccinia Virus protein VP39"/>
    <property type="match status" value="1"/>
</dbReference>
<dbReference type="AlphaFoldDB" id="A0A9D2BEZ9"/>
<evidence type="ECO:0000313" key="2">
    <source>
        <dbReference type="EMBL" id="HIX74125.1"/>
    </source>
</evidence>
<proteinExistence type="predicted"/>
<protein>
    <submittedName>
        <fullName evidence="2">tRNA (5-methylaminomethyl-2-thiouridine)(34)-methyltransferase MnmD</fullName>
    </submittedName>
</protein>
<name>A0A9D2BEZ9_9BACT</name>
<dbReference type="GO" id="GO:0016645">
    <property type="term" value="F:oxidoreductase activity, acting on the CH-NH group of donors"/>
    <property type="evidence" value="ECO:0007669"/>
    <property type="project" value="InterPro"/>
</dbReference>
<comment type="caution">
    <text evidence="2">The sequence shown here is derived from an EMBL/GenBank/DDBJ whole genome shotgun (WGS) entry which is preliminary data.</text>
</comment>
<dbReference type="InterPro" id="IPR047785">
    <property type="entry name" value="tRNA_MNMC2"/>
</dbReference>
<feature type="domain" description="MnmC-like methyltransferase" evidence="1">
    <location>
        <begin position="148"/>
        <end position="225"/>
    </location>
</feature>
<gene>
    <name evidence="2" type="primary">mnmD</name>
    <name evidence="2" type="ORF">H9977_03670</name>
</gene>
<dbReference type="PANTHER" id="PTHR39963:SF1">
    <property type="entry name" value="MNMC-LIKE METHYLTRANSFERASE DOMAIN-CONTAINING PROTEIN"/>
    <property type="match status" value="1"/>
</dbReference>
<reference evidence="2" key="1">
    <citation type="journal article" date="2021" name="PeerJ">
        <title>Extensive microbial diversity within the chicken gut microbiome revealed by metagenomics and culture.</title>
        <authorList>
            <person name="Gilroy R."/>
            <person name="Ravi A."/>
            <person name="Getino M."/>
            <person name="Pursley I."/>
            <person name="Horton D.L."/>
            <person name="Alikhan N.F."/>
            <person name="Baker D."/>
            <person name="Gharbi K."/>
            <person name="Hall N."/>
            <person name="Watson M."/>
            <person name="Adriaenssens E.M."/>
            <person name="Foster-Nyarko E."/>
            <person name="Jarju S."/>
            <person name="Secka A."/>
            <person name="Antonio M."/>
            <person name="Oren A."/>
            <person name="Chaudhuri R.R."/>
            <person name="La Ragione R."/>
            <person name="Hildebrand F."/>
            <person name="Pallen M.J."/>
        </authorList>
    </citation>
    <scope>NUCLEOTIDE SEQUENCE</scope>
    <source>
        <strain evidence="2">ChiGjej6B6-14162</strain>
    </source>
</reference>
<dbReference type="EMBL" id="DXEL01000030">
    <property type="protein sequence ID" value="HIX74125.1"/>
    <property type="molecule type" value="Genomic_DNA"/>
</dbReference>
<dbReference type="PANTHER" id="PTHR39963">
    <property type="entry name" value="SLL0983 PROTEIN"/>
    <property type="match status" value="1"/>
</dbReference>
<reference evidence="2" key="2">
    <citation type="submission" date="2021-04" db="EMBL/GenBank/DDBJ databases">
        <authorList>
            <person name="Gilroy R."/>
        </authorList>
    </citation>
    <scope>NUCLEOTIDE SEQUENCE</scope>
    <source>
        <strain evidence="2">ChiGjej6B6-14162</strain>
    </source>
</reference>
<dbReference type="GO" id="GO:0004808">
    <property type="term" value="F:tRNA (5-methylaminomethyl-2-thiouridylate)(34)-methyltransferase activity"/>
    <property type="evidence" value="ECO:0007669"/>
    <property type="project" value="InterPro"/>
</dbReference>
<accession>A0A9D2BEZ9</accession>
<dbReference type="NCBIfam" id="NF033855">
    <property type="entry name" value="tRNA_MNMC2"/>
    <property type="match status" value="1"/>
</dbReference>
<dbReference type="SUPFAM" id="SSF53335">
    <property type="entry name" value="S-adenosyl-L-methionine-dependent methyltransferases"/>
    <property type="match status" value="1"/>
</dbReference>
<evidence type="ECO:0000259" key="1">
    <source>
        <dbReference type="Pfam" id="PF05430"/>
    </source>
</evidence>
<evidence type="ECO:0000313" key="3">
    <source>
        <dbReference type="Proteomes" id="UP000886740"/>
    </source>
</evidence>
<organism evidence="2 3">
    <name type="scientific">Candidatus Parabacteroides intestinipullorum</name>
    <dbReference type="NCBI Taxonomy" id="2838723"/>
    <lineage>
        <taxon>Bacteria</taxon>
        <taxon>Pseudomonadati</taxon>
        <taxon>Bacteroidota</taxon>
        <taxon>Bacteroidia</taxon>
        <taxon>Bacteroidales</taxon>
        <taxon>Tannerellaceae</taxon>
        <taxon>Parabacteroides</taxon>
    </lineage>
</organism>
<dbReference type="Pfam" id="PF05430">
    <property type="entry name" value="Methyltransf_30"/>
    <property type="match status" value="1"/>
</dbReference>
<dbReference type="Proteomes" id="UP000886740">
    <property type="component" value="Unassembled WGS sequence"/>
</dbReference>